<evidence type="ECO:0000256" key="1">
    <source>
        <dbReference type="SAM" id="MobiDB-lite"/>
    </source>
</evidence>
<proteinExistence type="predicted"/>
<reference evidence="2" key="2">
    <citation type="journal article" date="2021" name="Sci. Rep.">
        <title>The distribution of antibiotic resistance genes in chicken gut microbiota commensals.</title>
        <authorList>
            <person name="Juricova H."/>
            <person name="Matiasovicova J."/>
            <person name="Kubasova T."/>
            <person name="Cejkova D."/>
            <person name="Rychlik I."/>
        </authorList>
    </citation>
    <scope>NUCLEOTIDE SEQUENCE</scope>
    <source>
        <strain evidence="2">An559</strain>
    </source>
</reference>
<dbReference type="Proteomes" id="UP000774750">
    <property type="component" value="Unassembled WGS sequence"/>
</dbReference>
<dbReference type="AlphaFoldDB" id="A0A939BF04"/>
<accession>A0A939BF04</accession>
<comment type="caution">
    <text evidence="2">The sequence shown here is derived from an EMBL/GenBank/DDBJ whole genome shotgun (WGS) entry which is preliminary data.</text>
</comment>
<feature type="compositionally biased region" description="Basic and acidic residues" evidence="1">
    <location>
        <begin position="12"/>
        <end position="23"/>
    </location>
</feature>
<evidence type="ECO:0000313" key="3">
    <source>
        <dbReference type="Proteomes" id="UP000774750"/>
    </source>
</evidence>
<dbReference type="EMBL" id="JACJKY010000030">
    <property type="protein sequence ID" value="MBM6921880.1"/>
    <property type="molecule type" value="Genomic_DNA"/>
</dbReference>
<reference evidence="2" key="1">
    <citation type="submission" date="2020-08" db="EMBL/GenBank/DDBJ databases">
        <authorList>
            <person name="Cejkova D."/>
            <person name="Kubasova T."/>
            <person name="Jahodarova E."/>
            <person name="Rychlik I."/>
        </authorList>
    </citation>
    <scope>NUCLEOTIDE SEQUENCE</scope>
    <source>
        <strain evidence="2">An559</strain>
    </source>
</reference>
<keyword evidence="3" id="KW-1185">Reference proteome</keyword>
<organism evidence="2 3">
    <name type="scientific">Merdimmobilis hominis</name>
    <dbReference type="NCBI Taxonomy" id="2897707"/>
    <lineage>
        <taxon>Bacteria</taxon>
        <taxon>Bacillati</taxon>
        <taxon>Bacillota</taxon>
        <taxon>Clostridia</taxon>
        <taxon>Eubacteriales</taxon>
        <taxon>Oscillospiraceae</taxon>
        <taxon>Merdimmobilis</taxon>
    </lineage>
</organism>
<dbReference type="RefSeq" id="WP_204448219.1">
    <property type="nucleotide sequence ID" value="NZ_JACJKY010000030.1"/>
</dbReference>
<protein>
    <submittedName>
        <fullName evidence="2">Uncharacterized protein</fullName>
    </submittedName>
</protein>
<name>A0A939BF04_9FIRM</name>
<feature type="region of interest" description="Disordered" evidence="1">
    <location>
        <begin position="1"/>
        <end position="31"/>
    </location>
</feature>
<evidence type="ECO:0000313" key="2">
    <source>
        <dbReference type="EMBL" id="MBM6921880.1"/>
    </source>
</evidence>
<gene>
    <name evidence="2" type="ORF">H6A12_12060</name>
</gene>
<sequence length="54" mass="6386">MQFKIQSMEFSIPRDKLHDDKSQPENTSIFDNEQEISSTFLNPIVELFAELIRK</sequence>